<evidence type="ECO:0000313" key="2">
    <source>
        <dbReference type="Proteomes" id="UP000314294"/>
    </source>
</evidence>
<gene>
    <name evidence="1" type="ORF">EYF80_013571</name>
</gene>
<sequence length="67" mass="7252">MSDLVTAQVYKAAPIKGEEQCRLLKPCCADVIRSSTAIISEGTASFCGCARPQWCPQYTGRLCQALL</sequence>
<organism evidence="1 2">
    <name type="scientific">Liparis tanakae</name>
    <name type="common">Tanaka's snailfish</name>
    <dbReference type="NCBI Taxonomy" id="230148"/>
    <lineage>
        <taxon>Eukaryota</taxon>
        <taxon>Metazoa</taxon>
        <taxon>Chordata</taxon>
        <taxon>Craniata</taxon>
        <taxon>Vertebrata</taxon>
        <taxon>Euteleostomi</taxon>
        <taxon>Actinopterygii</taxon>
        <taxon>Neopterygii</taxon>
        <taxon>Teleostei</taxon>
        <taxon>Neoteleostei</taxon>
        <taxon>Acanthomorphata</taxon>
        <taxon>Eupercaria</taxon>
        <taxon>Perciformes</taxon>
        <taxon>Cottioidei</taxon>
        <taxon>Cottales</taxon>
        <taxon>Liparidae</taxon>
        <taxon>Liparis</taxon>
    </lineage>
</organism>
<name>A0A4Z2IGL3_9TELE</name>
<comment type="caution">
    <text evidence="1">The sequence shown here is derived from an EMBL/GenBank/DDBJ whole genome shotgun (WGS) entry which is preliminary data.</text>
</comment>
<reference evidence="1 2" key="1">
    <citation type="submission" date="2019-03" db="EMBL/GenBank/DDBJ databases">
        <title>First draft genome of Liparis tanakae, snailfish: a comprehensive survey of snailfish specific genes.</title>
        <authorList>
            <person name="Kim W."/>
            <person name="Song I."/>
            <person name="Jeong J.-H."/>
            <person name="Kim D."/>
            <person name="Kim S."/>
            <person name="Ryu S."/>
            <person name="Song J.Y."/>
            <person name="Lee S.K."/>
        </authorList>
    </citation>
    <scope>NUCLEOTIDE SEQUENCE [LARGE SCALE GENOMIC DNA]</scope>
    <source>
        <tissue evidence="1">Muscle</tissue>
    </source>
</reference>
<evidence type="ECO:0000313" key="1">
    <source>
        <dbReference type="EMBL" id="TNN76283.1"/>
    </source>
</evidence>
<proteinExistence type="predicted"/>
<dbReference type="AlphaFoldDB" id="A0A4Z2IGL3"/>
<accession>A0A4Z2IGL3</accession>
<dbReference type="Proteomes" id="UP000314294">
    <property type="component" value="Unassembled WGS sequence"/>
</dbReference>
<dbReference type="EMBL" id="SRLO01000095">
    <property type="protein sequence ID" value="TNN76283.1"/>
    <property type="molecule type" value="Genomic_DNA"/>
</dbReference>
<protein>
    <submittedName>
        <fullName evidence="1">Uncharacterized protein</fullName>
    </submittedName>
</protein>
<keyword evidence="2" id="KW-1185">Reference proteome</keyword>